<evidence type="ECO:0000256" key="1">
    <source>
        <dbReference type="ARBA" id="ARBA00004477"/>
    </source>
</evidence>
<keyword evidence="6" id="KW-0931">ER-Golgi transport</keyword>
<evidence type="ECO:0000256" key="2">
    <source>
        <dbReference type="ARBA" id="ARBA00010120"/>
    </source>
</evidence>
<keyword evidence="7" id="KW-0653">Protein transport</keyword>
<dbReference type="GO" id="GO:0015031">
    <property type="term" value="P:protein transport"/>
    <property type="evidence" value="ECO:0007669"/>
    <property type="project" value="UniProtKB-KW"/>
</dbReference>
<keyword evidence="9 11" id="KW-0472">Membrane</keyword>
<evidence type="ECO:0000256" key="6">
    <source>
        <dbReference type="ARBA" id="ARBA00022892"/>
    </source>
</evidence>
<comment type="similarity">
    <text evidence="2">Belongs to the ERD2 family.</text>
</comment>
<comment type="caution">
    <text evidence="12">The sequence shown here is derived from an EMBL/GenBank/DDBJ whole genome shotgun (WGS) entry which is preliminary data.</text>
</comment>
<evidence type="ECO:0000256" key="5">
    <source>
        <dbReference type="ARBA" id="ARBA00022824"/>
    </source>
</evidence>
<keyword evidence="8 11" id="KW-1133">Transmembrane helix</keyword>
<evidence type="ECO:0000313" key="13">
    <source>
        <dbReference type="Proteomes" id="UP000266841"/>
    </source>
</evidence>
<comment type="subcellular location">
    <subcellularLocation>
        <location evidence="1">Endoplasmic reticulum membrane</location>
        <topology evidence="1">Multi-pass membrane protein</topology>
    </subcellularLocation>
</comment>
<feature type="transmembrane region" description="Helical" evidence="11">
    <location>
        <begin position="30"/>
        <end position="51"/>
    </location>
</feature>
<keyword evidence="5" id="KW-0256">Endoplasmic reticulum</keyword>
<dbReference type="EMBL" id="AGNL01007779">
    <property type="protein sequence ID" value="EJK70993.1"/>
    <property type="molecule type" value="Genomic_DNA"/>
</dbReference>
<evidence type="ECO:0000313" key="12">
    <source>
        <dbReference type="EMBL" id="EJK70993.1"/>
    </source>
</evidence>
<evidence type="ECO:0000256" key="8">
    <source>
        <dbReference type="ARBA" id="ARBA00022989"/>
    </source>
</evidence>
<evidence type="ECO:0000256" key="4">
    <source>
        <dbReference type="ARBA" id="ARBA00022692"/>
    </source>
</evidence>
<sequence length="115" mass="13522">MYFLLGVYRGLYGFNWVYRSYREPGYRHHYAVYFFGAVQTLLYLDFFYCWLRSKREGSELSYGGEGDADYYDRDVNELRNHDNSLLLMGGDDDSIVDCDVRRRGATMSRDTEGTA</sequence>
<protein>
    <submittedName>
        <fullName evidence="12">Uncharacterized protein</fullName>
    </submittedName>
</protein>
<organism evidence="12 13">
    <name type="scientific">Thalassiosira oceanica</name>
    <name type="common">Marine diatom</name>
    <dbReference type="NCBI Taxonomy" id="159749"/>
    <lineage>
        <taxon>Eukaryota</taxon>
        <taxon>Sar</taxon>
        <taxon>Stramenopiles</taxon>
        <taxon>Ochrophyta</taxon>
        <taxon>Bacillariophyta</taxon>
        <taxon>Coscinodiscophyceae</taxon>
        <taxon>Thalassiosirophycidae</taxon>
        <taxon>Thalassiosirales</taxon>
        <taxon>Thalassiosiraceae</taxon>
        <taxon>Thalassiosira</taxon>
    </lineage>
</organism>
<evidence type="ECO:0000256" key="11">
    <source>
        <dbReference type="SAM" id="Phobius"/>
    </source>
</evidence>
<dbReference type="PRINTS" id="PR00660">
    <property type="entry name" value="ERLUMENR"/>
</dbReference>
<dbReference type="GO" id="GO:0005789">
    <property type="term" value="C:endoplasmic reticulum membrane"/>
    <property type="evidence" value="ECO:0007669"/>
    <property type="project" value="UniProtKB-SubCell"/>
</dbReference>
<keyword evidence="10" id="KW-0675">Receptor</keyword>
<dbReference type="GO" id="GO:0016192">
    <property type="term" value="P:vesicle-mediated transport"/>
    <property type="evidence" value="ECO:0007669"/>
    <property type="project" value="UniProtKB-KW"/>
</dbReference>
<keyword evidence="13" id="KW-1185">Reference proteome</keyword>
<evidence type="ECO:0000256" key="3">
    <source>
        <dbReference type="ARBA" id="ARBA00022448"/>
    </source>
</evidence>
<dbReference type="Proteomes" id="UP000266841">
    <property type="component" value="Unassembled WGS sequence"/>
</dbReference>
<evidence type="ECO:0000256" key="7">
    <source>
        <dbReference type="ARBA" id="ARBA00022927"/>
    </source>
</evidence>
<accession>K0SX42</accession>
<name>K0SX42_THAOC</name>
<dbReference type="GO" id="GO:0046923">
    <property type="term" value="F:ER retention sequence binding"/>
    <property type="evidence" value="ECO:0007669"/>
    <property type="project" value="InterPro"/>
</dbReference>
<evidence type="ECO:0000256" key="9">
    <source>
        <dbReference type="ARBA" id="ARBA00023136"/>
    </source>
</evidence>
<keyword evidence="3" id="KW-0813">Transport</keyword>
<dbReference type="AlphaFoldDB" id="K0SX42"/>
<evidence type="ECO:0000256" key="10">
    <source>
        <dbReference type="ARBA" id="ARBA00023170"/>
    </source>
</evidence>
<gene>
    <name evidence="12" type="ORF">THAOC_07605</name>
</gene>
<reference evidence="12 13" key="1">
    <citation type="journal article" date="2012" name="Genome Biol.">
        <title>Genome and low-iron response of an oceanic diatom adapted to chronic iron limitation.</title>
        <authorList>
            <person name="Lommer M."/>
            <person name="Specht M."/>
            <person name="Roy A.S."/>
            <person name="Kraemer L."/>
            <person name="Andreson R."/>
            <person name="Gutowska M.A."/>
            <person name="Wolf J."/>
            <person name="Bergner S.V."/>
            <person name="Schilhabel M.B."/>
            <person name="Klostermeier U.C."/>
            <person name="Beiko R.G."/>
            <person name="Rosenstiel P."/>
            <person name="Hippler M."/>
            <person name="Laroche J."/>
        </authorList>
    </citation>
    <scope>NUCLEOTIDE SEQUENCE [LARGE SCALE GENOMIC DNA]</scope>
    <source>
        <strain evidence="12 13">CCMP1005</strain>
    </source>
</reference>
<dbReference type="GO" id="GO:0006621">
    <property type="term" value="P:protein retention in ER lumen"/>
    <property type="evidence" value="ECO:0007669"/>
    <property type="project" value="InterPro"/>
</dbReference>
<dbReference type="OrthoDB" id="7694678at2759"/>
<proteinExistence type="inferred from homology"/>
<keyword evidence="4 11" id="KW-0812">Transmembrane</keyword>
<dbReference type="InterPro" id="IPR000133">
    <property type="entry name" value="ER_ret_rcpt"/>
</dbReference>